<keyword evidence="3 5" id="KW-1133">Transmembrane helix</keyword>
<keyword evidence="2 5" id="KW-0812">Transmembrane</keyword>
<reference evidence="7 8" key="1">
    <citation type="submission" date="2016-11" db="EMBL/GenBank/DDBJ databases">
        <title>The macronuclear genome of Stentor coeruleus: a giant cell with tiny introns.</title>
        <authorList>
            <person name="Slabodnick M."/>
            <person name="Ruby J.G."/>
            <person name="Reiff S.B."/>
            <person name="Swart E.C."/>
            <person name="Gosai S."/>
            <person name="Prabakaran S."/>
            <person name="Witkowska E."/>
            <person name="Larue G.E."/>
            <person name="Fisher S."/>
            <person name="Freeman R.M."/>
            <person name="Gunawardena J."/>
            <person name="Chu W."/>
            <person name="Stover N.A."/>
            <person name="Gregory B.D."/>
            <person name="Nowacki M."/>
            <person name="Derisi J."/>
            <person name="Roy S.W."/>
            <person name="Marshall W.F."/>
            <person name="Sood P."/>
        </authorList>
    </citation>
    <scope>NUCLEOTIDE SEQUENCE [LARGE SCALE GENOMIC DNA]</scope>
    <source>
        <strain evidence="7">WM001</strain>
    </source>
</reference>
<keyword evidence="8" id="KW-1185">Reference proteome</keyword>
<proteinExistence type="predicted"/>
<evidence type="ECO:0000256" key="5">
    <source>
        <dbReference type="SAM" id="Phobius"/>
    </source>
</evidence>
<comment type="caution">
    <text evidence="7">The sequence shown here is derived from an EMBL/GenBank/DDBJ whole genome shotgun (WGS) entry which is preliminary data.</text>
</comment>
<evidence type="ECO:0000256" key="1">
    <source>
        <dbReference type="ARBA" id="ARBA00004141"/>
    </source>
</evidence>
<dbReference type="EMBL" id="MPUH01000177">
    <property type="protein sequence ID" value="OMJ87441.1"/>
    <property type="molecule type" value="Genomic_DNA"/>
</dbReference>
<dbReference type="Pfam" id="PF01925">
    <property type="entry name" value="TauE"/>
    <property type="match status" value="2"/>
</dbReference>
<evidence type="ECO:0000313" key="8">
    <source>
        <dbReference type="Proteomes" id="UP000187209"/>
    </source>
</evidence>
<evidence type="ECO:0000313" key="7">
    <source>
        <dbReference type="EMBL" id="OMJ87441.1"/>
    </source>
</evidence>
<feature type="signal peptide" evidence="6">
    <location>
        <begin position="1"/>
        <end position="18"/>
    </location>
</feature>
<dbReference type="OrthoDB" id="302005at2759"/>
<feature type="transmembrane region" description="Helical" evidence="5">
    <location>
        <begin position="401"/>
        <end position="423"/>
    </location>
</feature>
<feature type="transmembrane region" description="Helical" evidence="5">
    <location>
        <begin position="145"/>
        <end position="168"/>
    </location>
</feature>
<comment type="subcellular location">
    <subcellularLocation>
        <location evidence="1">Membrane</location>
        <topology evidence="1">Multi-pass membrane protein</topology>
    </subcellularLocation>
</comment>
<evidence type="ECO:0000256" key="6">
    <source>
        <dbReference type="SAM" id="SignalP"/>
    </source>
</evidence>
<gene>
    <name evidence="7" type="ORF">SteCoe_10859</name>
</gene>
<dbReference type="Proteomes" id="UP000187209">
    <property type="component" value="Unassembled WGS sequence"/>
</dbReference>
<dbReference type="GO" id="GO:0031464">
    <property type="term" value="C:Cul4A-RING E3 ubiquitin ligase complex"/>
    <property type="evidence" value="ECO:0007669"/>
    <property type="project" value="TreeGrafter"/>
</dbReference>
<sequence>MRIIWFCILLAYAASCENDDDCSTNHYCNEGECEHKGLFPLVGNEVLGSCLILLASGLANAGGIGGGPIMVIILITLFNFNAYESVPLSQLIIFAGSLSAILIKVFLRHPYKQRPLIDFDIALLLCCPLLMGTTIGVMINLVIPQWLILVLLTLLLGYISVDTSFTAVKIYKKENTTKTSVRLLCPDSDVISSFSESELPPELKNIYNVEKKIMPPKSIALIILLFIFVALISFIRGSRNFHSIVGISFCSAGYWAITIIAFIVLLAISIYSGFFMIGKHIIKNKLGYDFDTMDLNWTVKMIVIVCIAGFIAGMAAGIVGVGGGLVMNPVMLRLGLRPEVSTATSSFMVLFTATISMLQYAVAGKLNFVYGLWTLSFSLVGSTLGVLVLKKLVEKYKRGSILVLLLAIIMGSCAIIIPTYGIIQYMGKSEEDNFNSFCN</sequence>
<feature type="transmembrane region" description="Helical" evidence="5">
    <location>
        <begin position="62"/>
        <end position="82"/>
    </location>
</feature>
<feature type="chain" id="PRO_5013023408" description="Membrane transporter protein" evidence="6">
    <location>
        <begin position="19"/>
        <end position="439"/>
    </location>
</feature>
<feature type="transmembrane region" description="Helical" evidence="5">
    <location>
        <begin position="302"/>
        <end position="328"/>
    </location>
</feature>
<name>A0A1R2CEK6_9CILI</name>
<dbReference type="GO" id="GO:0016020">
    <property type="term" value="C:membrane"/>
    <property type="evidence" value="ECO:0007669"/>
    <property type="project" value="UniProtKB-SubCell"/>
</dbReference>
<dbReference type="AlphaFoldDB" id="A0A1R2CEK6"/>
<feature type="transmembrane region" description="Helical" evidence="5">
    <location>
        <begin position="88"/>
        <end position="107"/>
    </location>
</feature>
<dbReference type="InterPro" id="IPR002781">
    <property type="entry name" value="TM_pro_TauE-like"/>
</dbReference>
<keyword evidence="4 5" id="KW-0472">Membrane</keyword>
<dbReference type="PANTHER" id="PTHR14255:SF3">
    <property type="entry name" value="SULFITE EXPORTER TAUE_SAFE FAMILY PROTEIN 5-RELATED"/>
    <property type="match status" value="1"/>
</dbReference>
<accession>A0A1R2CEK6</accession>
<feature type="transmembrane region" description="Helical" evidence="5">
    <location>
        <begin position="218"/>
        <end position="235"/>
    </location>
</feature>
<evidence type="ECO:0000256" key="2">
    <source>
        <dbReference type="ARBA" id="ARBA00022692"/>
    </source>
</evidence>
<feature type="transmembrane region" description="Helical" evidence="5">
    <location>
        <begin position="368"/>
        <end position="389"/>
    </location>
</feature>
<evidence type="ECO:0000256" key="3">
    <source>
        <dbReference type="ARBA" id="ARBA00022989"/>
    </source>
</evidence>
<evidence type="ECO:0000256" key="4">
    <source>
        <dbReference type="ARBA" id="ARBA00023136"/>
    </source>
</evidence>
<dbReference type="GO" id="GO:0016567">
    <property type="term" value="P:protein ubiquitination"/>
    <property type="evidence" value="ECO:0007669"/>
    <property type="project" value="TreeGrafter"/>
</dbReference>
<keyword evidence="6" id="KW-0732">Signal</keyword>
<dbReference type="PANTHER" id="PTHR14255">
    <property type="entry name" value="CEREBLON"/>
    <property type="match status" value="1"/>
</dbReference>
<organism evidence="7 8">
    <name type="scientific">Stentor coeruleus</name>
    <dbReference type="NCBI Taxonomy" id="5963"/>
    <lineage>
        <taxon>Eukaryota</taxon>
        <taxon>Sar</taxon>
        <taxon>Alveolata</taxon>
        <taxon>Ciliophora</taxon>
        <taxon>Postciliodesmatophora</taxon>
        <taxon>Heterotrichea</taxon>
        <taxon>Heterotrichida</taxon>
        <taxon>Stentoridae</taxon>
        <taxon>Stentor</taxon>
    </lineage>
</organism>
<protein>
    <recommendedName>
        <fullName evidence="9">Membrane transporter protein</fullName>
    </recommendedName>
</protein>
<feature type="transmembrane region" description="Helical" evidence="5">
    <location>
        <begin position="119"/>
        <end position="139"/>
    </location>
</feature>
<feature type="transmembrane region" description="Helical" evidence="5">
    <location>
        <begin position="262"/>
        <end position="282"/>
    </location>
</feature>
<evidence type="ECO:0008006" key="9">
    <source>
        <dbReference type="Google" id="ProtNLM"/>
    </source>
</evidence>